<evidence type="ECO:0000313" key="1">
    <source>
        <dbReference type="EMBL" id="PFG57334.1"/>
    </source>
</evidence>
<organism evidence="1 2">
    <name type="scientific">Amycolatopsis sulphurea</name>
    <dbReference type="NCBI Taxonomy" id="76022"/>
    <lineage>
        <taxon>Bacteria</taxon>
        <taxon>Bacillati</taxon>
        <taxon>Actinomycetota</taxon>
        <taxon>Actinomycetes</taxon>
        <taxon>Pseudonocardiales</taxon>
        <taxon>Pseudonocardiaceae</taxon>
        <taxon>Amycolatopsis</taxon>
    </lineage>
</organism>
<proteinExistence type="predicted"/>
<dbReference type="Proteomes" id="UP000243542">
    <property type="component" value="Unassembled WGS sequence"/>
</dbReference>
<name>A0A2A9G120_9PSEU</name>
<dbReference type="EMBL" id="PDJK01000001">
    <property type="protein sequence ID" value="PFG57334.1"/>
    <property type="molecule type" value="Genomic_DNA"/>
</dbReference>
<comment type="caution">
    <text evidence="1">The sequence shown here is derived from an EMBL/GenBank/DDBJ whole genome shotgun (WGS) entry which is preliminary data.</text>
</comment>
<dbReference type="AlphaFoldDB" id="A0A2A9G120"/>
<dbReference type="RefSeq" id="WP_098509936.1">
    <property type="nucleotide sequence ID" value="NZ_JBIAKZ010000053.1"/>
</dbReference>
<evidence type="ECO:0000313" key="2">
    <source>
        <dbReference type="Proteomes" id="UP000243542"/>
    </source>
</evidence>
<keyword evidence="2" id="KW-1185">Reference proteome</keyword>
<accession>A0A2A9G120</accession>
<sequence length="510" mass="53742">MPLTVRQLEEKLGAKPPSFTIDKSIFGTGKRYDEFFGKVVGAAEVLISDGLEFDKNKLVLTGKTKISSVMKTLRPVTVTFLTDRTGTLVTGAVIRVQLDEGTTTISHSSLTLPLGGFLKAGFDTPQAVLRVGPTGNDWASLYGAIEFTAGSRKHALFVVPAIDNTYTMFGSFDQLTLATLSELHGIPLFSGVDKSQLTLPPEIPGGSAKIGLLEISGTFDTSTNALRDLHGVVELVESPAPGTATAELTLHRITVEVDVSFTKPLQVAFALTVEATIFGVSLGAGITVPELDLQGYVYLDTPPKLVLPDSVTKALPKDVQPGKFAPTGVDFTANLKDRSYWVSIGLGSALSWKITDDVSLGDLVLTVSSTGKQGAQLAISLSGVVEIAGQTLSLEGWYRSGGGWEFTGRLDLRLPVAGTGQFRYLTFTGRAATSPPPGVHLTATWSGRPAVGLADLAAALDIDLTELPEGVADIMPAVSHVGLGCNTAQKTWVLSLQSEVADLVLATTTA</sequence>
<reference evidence="1 2" key="1">
    <citation type="submission" date="2017-10" db="EMBL/GenBank/DDBJ databases">
        <title>Sequencing the genomes of 1000 actinobacteria strains.</title>
        <authorList>
            <person name="Klenk H.-P."/>
        </authorList>
    </citation>
    <scope>NUCLEOTIDE SEQUENCE [LARGE SCALE GENOMIC DNA]</scope>
    <source>
        <strain evidence="1 2">DSM 46092</strain>
    </source>
</reference>
<gene>
    <name evidence="1" type="ORF">ATK36_0912</name>
</gene>
<protein>
    <submittedName>
        <fullName evidence="1">Uncharacterized protein</fullName>
    </submittedName>
</protein>